<keyword evidence="6" id="KW-1185">Reference proteome</keyword>
<accession>A0AAV8SQL4</accession>
<dbReference type="InterPro" id="IPR044179">
    <property type="entry name" value="PPR5-like"/>
</dbReference>
<dbReference type="SUPFAM" id="SSF81901">
    <property type="entry name" value="HCP-like"/>
    <property type="match status" value="1"/>
</dbReference>
<evidence type="ECO:0000256" key="4">
    <source>
        <dbReference type="SAM" id="MobiDB-lite"/>
    </source>
</evidence>
<feature type="repeat" description="PPR" evidence="3">
    <location>
        <begin position="193"/>
        <end position="227"/>
    </location>
</feature>
<keyword evidence="2" id="KW-0677">Repeat</keyword>
<feature type="repeat" description="PPR" evidence="3">
    <location>
        <begin position="158"/>
        <end position="192"/>
    </location>
</feature>
<evidence type="ECO:0008006" key="7">
    <source>
        <dbReference type="Google" id="ProtNLM"/>
    </source>
</evidence>
<protein>
    <recommendedName>
        <fullName evidence="7">Pentatricopeptide repeat-containing protein</fullName>
    </recommendedName>
</protein>
<reference evidence="5 6" key="1">
    <citation type="submission" date="2021-09" db="EMBL/GenBank/DDBJ databases">
        <title>Genomic insights and catalytic innovation underlie evolution of tropane alkaloids biosynthesis.</title>
        <authorList>
            <person name="Wang Y.-J."/>
            <person name="Tian T."/>
            <person name="Huang J.-P."/>
            <person name="Huang S.-X."/>
        </authorList>
    </citation>
    <scope>NUCLEOTIDE SEQUENCE [LARGE SCALE GENOMIC DNA]</scope>
    <source>
        <strain evidence="5">KIB-2018</strain>
        <tissue evidence="5">Leaf</tissue>
    </source>
</reference>
<dbReference type="Pfam" id="PF12854">
    <property type="entry name" value="PPR_1"/>
    <property type="match status" value="1"/>
</dbReference>
<evidence type="ECO:0000256" key="1">
    <source>
        <dbReference type="ARBA" id="ARBA00007626"/>
    </source>
</evidence>
<organism evidence="5 6">
    <name type="scientific">Erythroxylum novogranatense</name>
    <dbReference type="NCBI Taxonomy" id="1862640"/>
    <lineage>
        <taxon>Eukaryota</taxon>
        <taxon>Viridiplantae</taxon>
        <taxon>Streptophyta</taxon>
        <taxon>Embryophyta</taxon>
        <taxon>Tracheophyta</taxon>
        <taxon>Spermatophyta</taxon>
        <taxon>Magnoliopsida</taxon>
        <taxon>eudicotyledons</taxon>
        <taxon>Gunneridae</taxon>
        <taxon>Pentapetalae</taxon>
        <taxon>rosids</taxon>
        <taxon>fabids</taxon>
        <taxon>Malpighiales</taxon>
        <taxon>Erythroxylaceae</taxon>
        <taxon>Erythroxylum</taxon>
    </lineage>
</organism>
<feature type="repeat" description="PPR" evidence="3">
    <location>
        <begin position="263"/>
        <end position="297"/>
    </location>
</feature>
<dbReference type="InterPro" id="IPR002885">
    <property type="entry name" value="PPR_rpt"/>
</dbReference>
<feature type="repeat" description="PPR" evidence="3">
    <location>
        <begin position="298"/>
        <end position="332"/>
    </location>
</feature>
<dbReference type="Pfam" id="PF13812">
    <property type="entry name" value="PPR_3"/>
    <property type="match status" value="1"/>
</dbReference>
<sequence length="388" mass="45195">MYTVTINKKNFKMIYAALSKRRFRTWVYTNIVRSSLFWFIIPRHFSVLIEDPVLDFDEISTSEAPSSDPHSKPKTKRTSGVEDQRIRGKHQVPGKLEDVICEMMANQAWTTGLQNSIRSLVPEFSHSLVYNVLHGARESEHALQFFRWVERSGLFNHDSETYLKMIHILGRASKLNHARCILLDMARKGIQYDENMFMELIDGYGKAGIVQEAVKIFDKMKELGVEKSVKSYDTLFKLIMRRGRYIMAERYFNKMLGERIEPTTHTYNILLWGFFLSQRLETAMRFFEDMKSRRLPPDIVTYNVMINGYIRFKKLEEAEKLFMEMKRKNINPSVMSYTTMIKGYVAVDRVADGKKLLEEMISVGIKPAAVTYSTLFPGFCDAGKENRV</sequence>
<feature type="repeat" description="PPR" evidence="3">
    <location>
        <begin position="333"/>
        <end position="367"/>
    </location>
</feature>
<proteinExistence type="inferred from homology"/>
<evidence type="ECO:0000313" key="6">
    <source>
        <dbReference type="Proteomes" id="UP001159364"/>
    </source>
</evidence>
<comment type="similarity">
    <text evidence="1">Belongs to the PPR family. P subfamily.</text>
</comment>
<dbReference type="NCBIfam" id="TIGR00756">
    <property type="entry name" value="PPR"/>
    <property type="match status" value="4"/>
</dbReference>
<dbReference type="Proteomes" id="UP001159364">
    <property type="component" value="Linkage Group LG09"/>
</dbReference>
<gene>
    <name evidence="5" type="ORF">K2173_002163</name>
</gene>
<dbReference type="Gene3D" id="1.25.40.10">
    <property type="entry name" value="Tetratricopeptide repeat domain"/>
    <property type="match status" value="2"/>
</dbReference>
<dbReference type="InterPro" id="IPR011990">
    <property type="entry name" value="TPR-like_helical_dom_sf"/>
</dbReference>
<dbReference type="PANTHER" id="PTHR47874:SF4">
    <property type="entry name" value="EXPRESSED PROTEIN"/>
    <property type="match status" value="1"/>
</dbReference>
<feature type="repeat" description="PPR" evidence="3">
    <location>
        <begin position="228"/>
        <end position="262"/>
    </location>
</feature>
<dbReference type="PROSITE" id="PS51375">
    <property type="entry name" value="PPR"/>
    <property type="match status" value="6"/>
</dbReference>
<dbReference type="PANTHER" id="PTHR47874">
    <property type="entry name" value="EXPRESSED PROTEIN"/>
    <property type="match status" value="1"/>
</dbReference>
<evidence type="ECO:0000313" key="5">
    <source>
        <dbReference type="EMBL" id="KAJ8754263.1"/>
    </source>
</evidence>
<dbReference type="Pfam" id="PF13041">
    <property type="entry name" value="PPR_2"/>
    <property type="match status" value="1"/>
</dbReference>
<feature type="region of interest" description="Disordered" evidence="4">
    <location>
        <begin position="60"/>
        <end position="87"/>
    </location>
</feature>
<evidence type="ECO:0000256" key="3">
    <source>
        <dbReference type="PROSITE-ProRule" id="PRU00708"/>
    </source>
</evidence>
<comment type="caution">
    <text evidence="5">The sequence shown here is derived from an EMBL/GenBank/DDBJ whole genome shotgun (WGS) entry which is preliminary data.</text>
</comment>
<dbReference type="EMBL" id="JAIWQS010000009">
    <property type="protein sequence ID" value="KAJ8754263.1"/>
    <property type="molecule type" value="Genomic_DNA"/>
</dbReference>
<name>A0AAV8SQL4_9ROSI</name>
<dbReference type="GO" id="GO:0003729">
    <property type="term" value="F:mRNA binding"/>
    <property type="evidence" value="ECO:0007669"/>
    <property type="project" value="InterPro"/>
</dbReference>
<evidence type="ECO:0000256" key="2">
    <source>
        <dbReference type="ARBA" id="ARBA00022737"/>
    </source>
</evidence>
<dbReference type="AlphaFoldDB" id="A0AAV8SQL4"/>